<evidence type="ECO:0000313" key="2">
    <source>
        <dbReference type="Proteomes" id="UP000185511"/>
    </source>
</evidence>
<evidence type="ECO:0000313" key="1">
    <source>
        <dbReference type="EMBL" id="APU14227.1"/>
    </source>
</evidence>
<dbReference type="AlphaFoldDB" id="A0AAC9PRQ7"/>
<sequence>MLPGDEEARRRLLADAEEHGAAVVHVGGDRNGPPFAFTVGLWRRCGSPEAVAVGMPPKVAHAVLNQFVQRVLGGEAFAIGQCYDGFIQDCPVTFERVDKGYYAEYFGHALLMYRRGDFPAVQLIAASPEGAWPWQPDAPSGLVRWQRILTDSGRPVSWIPGDTGP</sequence>
<dbReference type="KEGG" id="acad:UA74_10835"/>
<organism evidence="1 2">
    <name type="scientific">Actinoalloteichus fjordicus</name>
    <dbReference type="NCBI Taxonomy" id="1612552"/>
    <lineage>
        <taxon>Bacteria</taxon>
        <taxon>Bacillati</taxon>
        <taxon>Actinomycetota</taxon>
        <taxon>Actinomycetes</taxon>
        <taxon>Pseudonocardiales</taxon>
        <taxon>Pseudonocardiaceae</taxon>
        <taxon>Actinoalloteichus</taxon>
    </lineage>
</organism>
<protein>
    <submittedName>
        <fullName evidence="1">DUF4262 family protein</fullName>
    </submittedName>
</protein>
<gene>
    <name evidence="1" type="ORF">UA74_10835</name>
</gene>
<proteinExistence type="predicted"/>
<dbReference type="RefSeq" id="WP_075740151.1">
    <property type="nucleotide sequence ID" value="NZ_CP016076.1"/>
</dbReference>
<keyword evidence="2" id="KW-1185">Reference proteome</keyword>
<reference evidence="2" key="1">
    <citation type="submission" date="2016-06" db="EMBL/GenBank/DDBJ databases">
        <title>Complete genome sequence of Actinoalloteichus fjordicus DSM 46855 (=ADI127-17), type strain of the new species Actinoalloteichus fjordicus.</title>
        <authorList>
            <person name="Ruckert C."/>
            <person name="Nouioui I."/>
            <person name="Willmese J."/>
            <person name="van Wezel G."/>
            <person name="Klenk H.-P."/>
            <person name="Kalinowski J."/>
            <person name="Zotchev S.B."/>
        </authorList>
    </citation>
    <scope>NUCLEOTIDE SEQUENCE [LARGE SCALE GENOMIC DNA]</scope>
    <source>
        <strain evidence="2">ADI127-7</strain>
    </source>
</reference>
<dbReference type="Pfam" id="PF14081">
    <property type="entry name" value="DUF4262"/>
    <property type="match status" value="1"/>
</dbReference>
<accession>A0AAC9PRQ7</accession>
<dbReference type="InterPro" id="IPR025358">
    <property type="entry name" value="DUF4262"/>
</dbReference>
<name>A0AAC9PRQ7_9PSEU</name>
<dbReference type="EMBL" id="CP016076">
    <property type="protein sequence ID" value="APU14227.1"/>
    <property type="molecule type" value="Genomic_DNA"/>
</dbReference>
<dbReference type="Proteomes" id="UP000185511">
    <property type="component" value="Chromosome"/>
</dbReference>